<dbReference type="RefSeq" id="WP_136549818.1">
    <property type="nucleotide sequence ID" value="NZ_CP031093.1"/>
</dbReference>
<dbReference type="OrthoDB" id="9803916at2"/>
<accession>A0A4P7XK07</accession>
<evidence type="ECO:0000313" key="7">
    <source>
        <dbReference type="EMBL" id="QCF27113.1"/>
    </source>
</evidence>
<dbReference type="Proteomes" id="UP000298049">
    <property type="component" value="Chromosome"/>
</dbReference>
<dbReference type="AlphaFoldDB" id="A0A4P7XK07"/>
<evidence type="ECO:0000256" key="2">
    <source>
        <dbReference type="ARBA" id="ARBA00022723"/>
    </source>
</evidence>
<dbReference type="GO" id="GO:0046872">
    <property type="term" value="F:metal ion binding"/>
    <property type="evidence" value="ECO:0007669"/>
    <property type="project" value="UniProtKB-KW"/>
</dbReference>
<feature type="chain" id="PRO_5020974758" evidence="5">
    <location>
        <begin position="28"/>
        <end position="327"/>
    </location>
</feature>
<dbReference type="InterPro" id="IPR001279">
    <property type="entry name" value="Metallo-B-lactamas"/>
</dbReference>
<organism evidence="7 8">
    <name type="scientific">Hydrocarboniclastica marina</name>
    <dbReference type="NCBI Taxonomy" id="2259620"/>
    <lineage>
        <taxon>Bacteria</taxon>
        <taxon>Pseudomonadati</taxon>
        <taxon>Pseudomonadota</taxon>
        <taxon>Gammaproteobacteria</taxon>
        <taxon>Alteromonadales</taxon>
        <taxon>Alteromonadaceae</taxon>
        <taxon>Hydrocarboniclastica</taxon>
    </lineage>
</organism>
<evidence type="ECO:0000259" key="6">
    <source>
        <dbReference type="SMART" id="SM00849"/>
    </source>
</evidence>
<dbReference type="CDD" id="cd07720">
    <property type="entry name" value="OPHC2-like_MBL-fold"/>
    <property type="match status" value="1"/>
</dbReference>
<dbReference type="InterPro" id="IPR051013">
    <property type="entry name" value="MBL_superfamily_lactonases"/>
</dbReference>
<sequence>MHIKVIAGRYLLGLFFLLGLGSASLHAAPPAQQRDQAPGFYRMALGDFEVTALYDGAVNLDPALLKGVSADDVQALLARMFNKSNDGVQTAVNAYLVHTGKHLVLVDAGAAQCFGSGLGHILPNIEASGYRAEDVDLVLLTHLHPDHSCGLVGSDGKAAFSNARVRVTKAEAGFWLNPEAAKKAPEDSKAFFTMSRDAVAPYKEIDRFETFEVGETLIPGVKVVSTPGHTPGHVSYLFESGDQSLLVWGDIIHSHAVQFARPEVSIEFDVDEPQAIETRQRVLAEAAADKLWIAGAHLPFPGLGHVRPENRGYSWVPVEYSPMPAAK</sequence>
<dbReference type="InterPro" id="IPR036866">
    <property type="entry name" value="RibonucZ/Hydroxyglut_hydro"/>
</dbReference>
<keyword evidence="4" id="KW-0862">Zinc</keyword>
<dbReference type="Pfam" id="PF00753">
    <property type="entry name" value="Lactamase_B"/>
    <property type="match status" value="1"/>
</dbReference>
<evidence type="ECO:0000256" key="1">
    <source>
        <dbReference type="ARBA" id="ARBA00007749"/>
    </source>
</evidence>
<proteinExistence type="inferred from homology"/>
<dbReference type="Gene3D" id="3.60.15.10">
    <property type="entry name" value="Ribonuclease Z/Hydroxyacylglutathione hydrolase-like"/>
    <property type="match status" value="1"/>
</dbReference>
<dbReference type="PANTHER" id="PTHR42978:SF6">
    <property type="entry name" value="QUORUM-QUENCHING LACTONASE YTNP-RELATED"/>
    <property type="match status" value="1"/>
</dbReference>
<feature type="signal peptide" evidence="5">
    <location>
        <begin position="1"/>
        <end position="27"/>
    </location>
</feature>
<evidence type="ECO:0000256" key="4">
    <source>
        <dbReference type="ARBA" id="ARBA00022833"/>
    </source>
</evidence>
<dbReference type="SMART" id="SM00849">
    <property type="entry name" value="Lactamase_B"/>
    <property type="match status" value="1"/>
</dbReference>
<feature type="domain" description="Metallo-beta-lactamase" evidence="6">
    <location>
        <begin position="91"/>
        <end position="297"/>
    </location>
</feature>
<keyword evidence="3 7" id="KW-0378">Hydrolase</keyword>
<keyword evidence="8" id="KW-1185">Reference proteome</keyword>
<reference evidence="7 8" key="1">
    <citation type="submission" date="2018-07" db="EMBL/GenBank/DDBJ databases">
        <title>Marsedoiliclastica nanhaica gen. nov. sp. nov., a novel marine hydrocarbonoclastic bacterium isolated from an in-situ enriched hydrocarbon-degrading consortium in deep-sea sediment.</title>
        <authorList>
            <person name="Dong C."/>
            <person name="Ma T."/>
            <person name="Liu R."/>
            <person name="Shao Z."/>
        </authorList>
    </citation>
    <scope>NUCLEOTIDE SEQUENCE [LARGE SCALE GENOMIC DNA]</scope>
    <source>
        <strain evidence="8">soil36-7</strain>
    </source>
</reference>
<dbReference type="EMBL" id="CP031093">
    <property type="protein sequence ID" value="QCF27113.1"/>
    <property type="molecule type" value="Genomic_DNA"/>
</dbReference>
<dbReference type="KEGG" id="hmi:soil367_14875"/>
<evidence type="ECO:0000313" key="8">
    <source>
        <dbReference type="Proteomes" id="UP000298049"/>
    </source>
</evidence>
<evidence type="ECO:0000256" key="5">
    <source>
        <dbReference type="SAM" id="SignalP"/>
    </source>
</evidence>
<gene>
    <name evidence="7" type="ORF">soil367_14875</name>
</gene>
<protein>
    <submittedName>
        <fullName evidence="7">MBL fold metallo-hydrolase</fullName>
    </submittedName>
</protein>
<keyword evidence="2" id="KW-0479">Metal-binding</keyword>
<dbReference type="PANTHER" id="PTHR42978">
    <property type="entry name" value="QUORUM-QUENCHING LACTONASE YTNP-RELATED-RELATED"/>
    <property type="match status" value="1"/>
</dbReference>
<keyword evidence="5" id="KW-0732">Signal</keyword>
<evidence type="ECO:0000256" key="3">
    <source>
        <dbReference type="ARBA" id="ARBA00022801"/>
    </source>
</evidence>
<comment type="similarity">
    <text evidence="1">Belongs to the metallo-beta-lactamase superfamily.</text>
</comment>
<dbReference type="SUPFAM" id="SSF56281">
    <property type="entry name" value="Metallo-hydrolase/oxidoreductase"/>
    <property type="match status" value="1"/>
</dbReference>
<dbReference type="GO" id="GO:0016787">
    <property type="term" value="F:hydrolase activity"/>
    <property type="evidence" value="ECO:0007669"/>
    <property type="project" value="UniProtKB-KW"/>
</dbReference>
<name>A0A4P7XK07_9ALTE</name>